<evidence type="ECO:0000313" key="3">
    <source>
        <dbReference type="WBParaSite" id="ACAC_0000831401-mRNA-1"/>
    </source>
</evidence>
<proteinExistence type="predicted"/>
<organism evidence="2 3">
    <name type="scientific">Angiostrongylus cantonensis</name>
    <name type="common">Rat lungworm</name>
    <dbReference type="NCBI Taxonomy" id="6313"/>
    <lineage>
        <taxon>Eukaryota</taxon>
        <taxon>Metazoa</taxon>
        <taxon>Ecdysozoa</taxon>
        <taxon>Nematoda</taxon>
        <taxon>Chromadorea</taxon>
        <taxon>Rhabditida</taxon>
        <taxon>Rhabditina</taxon>
        <taxon>Rhabditomorpha</taxon>
        <taxon>Strongyloidea</taxon>
        <taxon>Metastrongylidae</taxon>
        <taxon>Angiostrongylus</taxon>
    </lineage>
</organism>
<keyword evidence="1" id="KW-0732">Signal</keyword>
<evidence type="ECO:0000313" key="2">
    <source>
        <dbReference type="Proteomes" id="UP000035642"/>
    </source>
</evidence>
<dbReference type="Proteomes" id="UP000035642">
    <property type="component" value="Unassembled WGS sequence"/>
</dbReference>
<dbReference type="WBParaSite" id="ACAC_0000831401-mRNA-1">
    <property type="protein sequence ID" value="ACAC_0000831401-mRNA-1"/>
    <property type="gene ID" value="ACAC_0000831401"/>
</dbReference>
<keyword evidence="2" id="KW-1185">Reference proteome</keyword>
<accession>A0A0K0DCK5</accession>
<dbReference type="AlphaFoldDB" id="A0A0K0DCK5"/>
<name>A0A0K0DCK5_ANGCA</name>
<protein>
    <submittedName>
        <fullName evidence="3">Immune-induced peptides</fullName>
    </submittedName>
</protein>
<feature type="signal peptide" evidence="1">
    <location>
        <begin position="1"/>
        <end position="19"/>
    </location>
</feature>
<reference evidence="3" key="2">
    <citation type="submission" date="2017-02" db="UniProtKB">
        <authorList>
            <consortium name="WormBaseParasite"/>
        </authorList>
    </citation>
    <scope>IDENTIFICATION</scope>
</reference>
<reference evidence="2" key="1">
    <citation type="submission" date="2012-09" db="EMBL/GenBank/DDBJ databases">
        <authorList>
            <person name="Martin A.A."/>
        </authorList>
    </citation>
    <scope>NUCLEOTIDE SEQUENCE</scope>
</reference>
<feature type="chain" id="PRO_5005326554" evidence="1">
    <location>
        <begin position="20"/>
        <end position="137"/>
    </location>
</feature>
<sequence>MRGQCTFGVVAIVMTIANAQFNIPLPFGNIGLQKGDDGNLEITSNEGFNLFGYGGRRNVKLTTGNGTFHIERQDAALVNGSQYGGSGSFKFDREKGFDIGQNVTVGDQTVVGGPGRESNFLVGLVDAFQRLAGSGRR</sequence>
<evidence type="ECO:0000256" key="1">
    <source>
        <dbReference type="SAM" id="SignalP"/>
    </source>
</evidence>